<dbReference type="Proteomes" id="UP000054270">
    <property type="component" value="Unassembled WGS sequence"/>
</dbReference>
<name>A0A0D2P8U0_HYPSF</name>
<dbReference type="OrthoDB" id="3141838at2759"/>
<dbReference type="AlphaFoldDB" id="A0A0D2P8U0"/>
<proteinExistence type="predicted"/>
<reference evidence="3" key="1">
    <citation type="submission" date="2014-04" db="EMBL/GenBank/DDBJ databases">
        <title>Evolutionary Origins and Diversification of the Mycorrhizal Mutualists.</title>
        <authorList>
            <consortium name="DOE Joint Genome Institute"/>
            <consortium name="Mycorrhizal Genomics Consortium"/>
            <person name="Kohler A."/>
            <person name="Kuo A."/>
            <person name="Nagy L.G."/>
            <person name="Floudas D."/>
            <person name="Copeland A."/>
            <person name="Barry K.W."/>
            <person name="Cichocki N."/>
            <person name="Veneault-Fourrey C."/>
            <person name="LaButti K."/>
            <person name="Lindquist E.A."/>
            <person name="Lipzen A."/>
            <person name="Lundell T."/>
            <person name="Morin E."/>
            <person name="Murat C."/>
            <person name="Riley R."/>
            <person name="Ohm R."/>
            <person name="Sun H."/>
            <person name="Tunlid A."/>
            <person name="Henrissat B."/>
            <person name="Grigoriev I.V."/>
            <person name="Hibbett D.S."/>
            <person name="Martin F."/>
        </authorList>
    </citation>
    <scope>NUCLEOTIDE SEQUENCE [LARGE SCALE GENOMIC DNA]</scope>
    <source>
        <strain evidence="3">FD-334 SS-4</strain>
    </source>
</reference>
<accession>A0A0D2P8U0</accession>
<keyword evidence="3" id="KW-1185">Reference proteome</keyword>
<organism evidence="2 3">
    <name type="scientific">Hypholoma sublateritium (strain FD-334 SS-4)</name>
    <dbReference type="NCBI Taxonomy" id="945553"/>
    <lineage>
        <taxon>Eukaryota</taxon>
        <taxon>Fungi</taxon>
        <taxon>Dikarya</taxon>
        <taxon>Basidiomycota</taxon>
        <taxon>Agaricomycotina</taxon>
        <taxon>Agaricomycetes</taxon>
        <taxon>Agaricomycetidae</taxon>
        <taxon>Agaricales</taxon>
        <taxon>Agaricineae</taxon>
        <taxon>Strophariaceae</taxon>
        <taxon>Hypholoma</taxon>
    </lineage>
</organism>
<evidence type="ECO:0000313" key="3">
    <source>
        <dbReference type="Proteomes" id="UP000054270"/>
    </source>
</evidence>
<evidence type="ECO:0000313" key="2">
    <source>
        <dbReference type="EMBL" id="KJA16750.1"/>
    </source>
</evidence>
<protein>
    <submittedName>
        <fullName evidence="2">Uncharacterized protein</fullName>
    </submittedName>
</protein>
<sequence length="205" mass="22856">MSVPAYDARGHSLTSSPPHNDVEMTRKTLIAVLDYFSQLLPKYFDWPGMRLVVHGGACMLLHPGLYSLSKQQQQASPGLVSRTKTRDVDYIHRGFMTEYGPHIPDAAERLKECIQATAARFNLGADWMNSDADIALPMAKDPSDGRLYDPVYSASVNPQNIALHTIYRSSNGFLTLISVTPSWAVSLKLVRYTKWDAGDICLLLR</sequence>
<evidence type="ECO:0000256" key="1">
    <source>
        <dbReference type="SAM" id="MobiDB-lite"/>
    </source>
</evidence>
<dbReference type="EMBL" id="KN817615">
    <property type="protein sequence ID" value="KJA16750.1"/>
    <property type="molecule type" value="Genomic_DNA"/>
</dbReference>
<dbReference type="OMA" id="WMNSAAD"/>
<dbReference type="STRING" id="945553.A0A0D2P8U0"/>
<feature type="region of interest" description="Disordered" evidence="1">
    <location>
        <begin position="1"/>
        <end position="20"/>
    </location>
</feature>
<gene>
    <name evidence="2" type="ORF">HYPSUDRAFT_147290</name>
</gene>